<sequence>MSSPTAGLLPPPETVNDTHKVHSVAITCIPLGIVSGGCVIVQLVHRLQVRAFGPLFYIGWTAMAGYINLHAGVGKPLWEITVGEFSGQTPSSILFKFKPNLTSTQGHHQLSLAIPRNEHVYPNVHIAAIPSHVRVDSAPAAPRPLAPASPAARLPGRLLTLAYLHFAAHFTWRGILSNARWTEYQMSQIVPPQFDEYGTTFWIPSQVEPLVAMIGTSLPAIRKLVLSMRRGDEASTARSYELRRLHSSKVALRRNDTGNKYVTRLSSMCNIPVYKRRTSTCLLHTNSHAPTTAKSNPPQPKLFFSVFNNAITTHLLPSPPRHLPNATYSLKLKPHLRPKGNIHPLPMAVSLPTEYIHVLETLLCVELEEGKTHILGAYPSQTQIQIRNSIEIPPWATHRLYRRANSRGSSASSSYSVAGNEEAFTRGGGAPVHIV</sequence>
<name>A0ABR4J7G4_9EURO</name>
<keyword evidence="1" id="KW-0812">Transmembrane</keyword>
<dbReference type="Proteomes" id="UP001610335">
    <property type="component" value="Unassembled WGS sequence"/>
</dbReference>
<feature type="transmembrane region" description="Helical" evidence="1">
    <location>
        <begin position="51"/>
        <end position="69"/>
    </location>
</feature>
<comment type="caution">
    <text evidence="2">The sequence shown here is derived from an EMBL/GenBank/DDBJ whole genome shotgun (WGS) entry which is preliminary data.</text>
</comment>
<accession>A0ABR4J7G4</accession>
<gene>
    <name evidence="2" type="ORF">BDW59DRAFT_155814</name>
</gene>
<evidence type="ECO:0000313" key="3">
    <source>
        <dbReference type="Proteomes" id="UP001610335"/>
    </source>
</evidence>
<evidence type="ECO:0000256" key="1">
    <source>
        <dbReference type="SAM" id="Phobius"/>
    </source>
</evidence>
<keyword evidence="3" id="KW-1185">Reference proteome</keyword>
<proteinExistence type="predicted"/>
<dbReference type="EMBL" id="JBFXLS010000001">
    <property type="protein sequence ID" value="KAL2834988.1"/>
    <property type="molecule type" value="Genomic_DNA"/>
</dbReference>
<keyword evidence="1" id="KW-0472">Membrane</keyword>
<keyword evidence="1" id="KW-1133">Transmembrane helix</keyword>
<feature type="transmembrane region" description="Helical" evidence="1">
    <location>
        <begin position="20"/>
        <end position="44"/>
    </location>
</feature>
<reference evidence="2 3" key="1">
    <citation type="submission" date="2024-07" db="EMBL/GenBank/DDBJ databases">
        <title>Section-level genome sequencing and comparative genomics of Aspergillus sections Usti and Cavernicolus.</title>
        <authorList>
            <consortium name="Lawrence Berkeley National Laboratory"/>
            <person name="Nybo J.L."/>
            <person name="Vesth T.C."/>
            <person name="Theobald S."/>
            <person name="Frisvad J.C."/>
            <person name="Larsen T.O."/>
            <person name="Kjaerboelling I."/>
            <person name="Rothschild-Mancinelli K."/>
            <person name="Lyhne E.K."/>
            <person name="Kogle M.E."/>
            <person name="Barry K."/>
            <person name="Clum A."/>
            <person name="Na H."/>
            <person name="Ledsgaard L."/>
            <person name="Lin J."/>
            <person name="Lipzen A."/>
            <person name="Kuo A."/>
            <person name="Riley R."/>
            <person name="Mondo S."/>
            <person name="LaButti K."/>
            <person name="Haridas S."/>
            <person name="Pangalinan J."/>
            <person name="Salamov A.A."/>
            <person name="Simmons B.A."/>
            <person name="Magnuson J.K."/>
            <person name="Chen J."/>
            <person name="Drula E."/>
            <person name="Henrissat B."/>
            <person name="Wiebenga A."/>
            <person name="Lubbers R.J."/>
            <person name="Gomes A.C."/>
            <person name="Makela M.R."/>
            <person name="Stajich J."/>
            <person name="Grigoriev I.V."/>
            <person name="Mortensen U.H."/>
            <person name="De vries R.P."/>
            <person name="Baker S.E."/>
            <person name="Andersen M.R."/>
        </authorList>
    </citation>
    <scope>NUCLEOTIDE SEQUENCE [LARGE SCALE GENOMIC DNA]</scope>
    <source>
        <strain evidence="2 3">CBS 600.67</strain>
    </source>
</reference>
<protein>
    <submittedName>
        <fullName evidence="2">Uncharacterized protein</fullName>
    </submittedName>
</protein>
<organism evidence="2 3">
    <name type="scientific">Aspergillus cavernicola</name>
    <dbReference type="NCBI Taxonomy" id="176166"/>
    <lineage>
        <taxon>Eukaryota</taxon>
        <taxon>Fungi</taxon>
        <taxon>Dikarya</taxon>
        <taxon>Ascomycota</taxon>
        <taxon>Pezizomycotina</taxon>
        <taxon>Eurotiomycetes</taxon>
        <taxon>Eurotiomycetidae</taxon>
        <taxon>Eurotiales</taxon>
        <taxon>Aspergillaceae</taxon>
        <taxon>Aspergillus</taxon>
        <taxon>Aspergillus subgen. Nidulantes</taxon>
    </lineage>
</organism>
<evidence type="ECO:0000313" key="2">
    <source>
        <dbReference type="EMBL" id="KAL2834988.1"/>
    </source>
</evidence>